<reference evidence="2 4" key="3">
    <citation type="submission" date="2019-03" db="EMBL/GenBank/DDBJ databases">
        <authorList>
            <consortium name="Pathogen Informatics"/>
        </authorList>
    </citation>
    <scope>NUCLEOTIDE SEQUENCE [LARGE SCALE GENOMIC DNA]</scope>
    <source>
        <strain evidence="2 4">NCTC12282</strain>
    </source>
</reference>
<dbReference type="Proteomes" id="UP000373449">
    <property type="component" value="Unassembled WGS sequence"/>
</dbReference>
<organism evidence="1 3">
    <name type="scientific">Budvicia aquatica</name>
    <dbReference type="NCBI Taxonomy" id="82979"/>
    <lineage>
        <taxon>Bacteria</taxon>
        <taxon>Pseudomonadati</taxon>
        <taxon>Pseudomonadota</taxon>
        <taxon>Gammaproteobacteria</taxon>
        <taxon>Enterobacterales</taxon>
        <taxon>Budviciaceae</taxon>
        <taxon>Budvicia</taxon>
    </lineage>
</organism>
<dbReference type="OrthoDB" id="8232181at2"/>
<reference evidence="1" key="1">
    <citation type="submission" date="2017-09" db="EMBL/GenBank/DDBJ databases">
        <title>FDA dAtabase for Regulatory Grade micrObial Sequences (FDA-ARGOS): Supporting development and validation of Infectious Disease Dx tests.</title>
        <authorList>
            <person name="Minogue T."/>
            <person name="Wolcott M."/>
            <person name="Wasieloski L."/>
            <person name="Aguilar W."/>
            <person name="Moore D."/>
            <person name="Tallon L.J."/>
            <person name="Sadzewicz L."/>
            <person name="Ott S."/>
            <person name="Zhao X."/>
            <person name="Nagaraj S."/>
            <person name="Vavikolanu K."/>
            <person name="Aluvathingal J."/>
            <person name="Nadendla S."/>
            <person name="Sichtig H."/>
        </authorList>
    </citation>
    <scope>NUCLEOTIDE SEQUENCE</scope>
    <source>
        <strain evidence="1">FDAARGOS_387</strain>
    </source>
</reference>
<dbReference type="RefSeq" id="WP_029093288.1">
    <property type="nucleotide sequence ID" value="NZ_CAADJA010000002.1"/>
</dbReference>
<protein>
    <submittedName>
        <fullName evidence="1">Uncharacterized protein</fullName>
    </submittedName>
</protein>
<evidence type="ECO:0000313" key="2">
    <source>
        <dbReference type="EMBL" id="VFS45863.1"/>
    </source>
</evidence>
<dbReference type="Proteomes" id="UP000224974">
    <property type="component" value="Unassembled WGS sequence"/>
</dbReference>
<sequence length="156" mass="18098">MFFRNNNEVKLKTIDADFKTFVVDEGCLLSDLSVNDGFTLFLKFYQTKRVKTYDIQKDEDMLLFEYGVYDWGDGESFYLSFTRQLSSANPRAKMWQFKLQFKFPVEERLTEIPGDNLWCSDLNGLEVFIDKVVTSPAFQTVSDSRNGEVGLTLFSV</sequence>
<keyword evidence="3" id="KW-1185">Reference proteome</keyword>
<reference evidence="3" key="2">
    <citation type="submission" date="2017-09" db="EMBL/GenBank/DDBJ databases">
        <title>FDA dAtabase for Regulatory Grade micrObial Sequences (FDA-ARGOS): Supporting development and validation of Infectious Disease Dx tests.</title>
        <authorList>
            <person name="Minogue T."/>
            <person name="Wolcott M."/>
            <person name="Wasieloski L."/>
            <person name="Aguilar W."/>
            <person name="Moore D."/>
            <person name="Tallon L."/>
            <person name="Sadzewicz L."/>
            <person name="Ott S."/>
            <person name="Zhao X."/>
            <person name="Nagaraj S."/>
            <person name="Vavikolanu K."/>
            <person name="Aluvathingal J."/>
            <person name="Nadendla S."/>
            <person name="Sichtig H."/>
        </authorList>
    </citation>
    <scope>NUCLEOTIDE SEQUENCE [LARGE SCALE GENOMIC DNA]</scope>
    <source>
        <strain evidence="3">FDAARGOS_387</strain>
    </source>
</reference>
<proteinExistence type="predicted"/>
<evidence type="ECO:0000313" key="1">
    <source>
        <dbReference type="EMBL" id="PHI28085.1"/>
    </source>
</evidence>
<evidence type="ECO:0000313" key="3">
    <source>
        <dbReference type="Proteomes" id="UP000224974"/>
    </source>
</evidence>
<dbReference type="AlphaFoldDB" id="A0A2C6DI19"/>
<accession>A0A2C6DI19</accession>
<dbReference type="EMBL" id="CAADJA010000002">
    <property type="protein sequence ID" value="VFS45863.1"/>
    <property type="molecule type" value="Genomic_DNA"/>
</dbReference>
<name>A0A2C6DI19_9GAMM</name>
<dbReference type="EMBL" id="PDDX01000001">
    <property type="protein sequence ID" value="PHI28085.1"/>
    <property type="molecule type" value="Genomic_DNA"/>
</dbReference>
<evidence type="ECO:0000313" key="4">
    <source>
        <dbReference type="Proteomes" id="UP000373449"/>
    </source>
</evidence>
<gene>
    <name evidence="1" type="ORF">CRN84_01365</name>
    <name evidence="2" type="ORF">NCTC12282_00750</name>
</gene>